<dbReference type="AlphaFoldDB" id="A0A176VV44"/>
<name>A0A176VV44_MARPO</name>
<dbReference type="EMBL" id="LVLJ01002502">
    <property type="protein sequence ID" value="OAE24674.1"/>
    <property type="molecule type" value="Genomic_DNA"/>
</dbReference>
<protein>
    <submittedName>
        <fullName evidence="2">Uncharacterized protein</fullName>
    </submittedName>
</protein>
<gene>
    <name evidence="2" type="ORF">AXG93_4040s1010</name>
</gene>
<organism evidence="2 3">
    <name type="scientific">Marchantia polymorpha subsp. ruderalis</name>
    <dbReference type="NCBI Taxonomy" id="1480154"/>
    <lineage>
        <taxon>Eukaryota</taxon>
        <taxon>Viridiplantae</taxon>
        <taxon>Streptophyta</taxon>
        <taxon>Embryophyta</taxon>
        <taxon>Marchantiophyta</taxon>
        <taxon>Marchantiopsida</taxon>
        <taxon>Marchantiidae</taxon>
        <taxon>Marchantiales</taxon>
        <taxon>Marchantiaceae</taxon>
        <taxon>Marchantia</taxon>
    </lineage>
</organism>
<evidence type="ECO:0000313" key="2">
    <source>
        <dbReference type="EMBL" id="OAE24674.1"/>
    </source>
</evidence>
<dbReference type="Proteomes" id="UP000077202">
    <property type="component" value="Unassembled WGS sequence"/>
</dbReference>
<reference evidence="2" key="1">
    <citation type="submission" date="2016-03" db="EMBL/GenBank/DDBJ databases">
        <title>Mechanisms controlling the formation of the plant cell surface in tip-growing cells are functionally conserved among land plants.</title>
        <authorList>
            <person name="Honkanen S."/>
            <person name="Jones V.A."/>
            <person name="Morieri G."/>
            <person name="Champion C."/>
            <person name="Hetherington A.J."/>
            <person name="Kelly S."/>
            <person name="Saint-Marcoux D."/>
            <person name="Proust H."/>
            <person name="Prescott H."/>
            <person name="Dolan L."/>
        </authorList>
    </citation>
    <scope>NUCLEOTIDE SEQUENCE [LARGE SCALE GENOMIC DNA]</scope>
    <source>
        <tissue evidence="2">Whole gametophyte</tissue>
    </source>
</reference>
<feature type="region of interest" description="Disordered" evidence="1">
    <location>
        <begin position="124"/>
        <end position="159"/>
    </location>
</feature>
<feature type="compositionally biased region" description="Low complexity" evidence="1">
    <location>
        <begin position="124"/>
        <end position="137"/>
    </location>
</feature>
<comment type="caution">
    <text evidence="2">The sequence shown here is derived from an EMBL/GenBank/DDBJ whole genome shotgun (WGS) entry which is preliminary data.</text>
</comment>
<feature type="region of interest" description="Disordered" evidence="1">
    <location>
        <begin position="222"/>
        <end position="254"/>
    </location>
</feature>
<evidence type="ECO:0000256" key="1">
    <source>
        <dbReference type="SAM" id="MobiDB-lite"/>
    </source>
</evidence>
<evidence type="ECO:0000313" key="3">
    <source>
        <dbReference type="Proteomes" id="UP000077202"/>
    </source>
</evidence>
<accession>A0A176VV44</accession>
<keyword evidence="3" id="KW-1185">Reference proteome</keyword>
<proteinExistence type="predicted"/>
<sequence length="290" mass="32560">MTPCRIIKCAQNESTSRAQRDHRISPAELEKRFQELSAVLQKARDSFSCRLDEDQQNPLVELRTRLFQAQDRFQSRLAMAERFPDPGGFYPVEPENPFQELRSVLRSARVNFVPLLDQYILDNSGSRSSSQGWSSSHSRSDGRDLNPFSGQPLPIENLKLDDDNDVNSFPHRLHWLLEEETRSRRRHLEADLDSRDPVKDAAVASSSPAERLDSLINEELNRKRGPASKGSGACDGLARSNAGHRNSSGEASYPARRYNTGGIRAFVLEISGEGHQLGIFTLIAFNDIIG</sequence>